<dbReference type="InterPro" id="IPR036514">
    <property type="entry name" value="SGNH_hydro_sf"/>
</dbReference>
<keyword evidence="2" id="KW-1015">Disulfide bond</keyword>
<evidence type="ECO:0000256" key="1">
    <source>
        <dbReference type="PIRSR" id="PIRSR637460-1"/>
    </source>
</evidence>
<evidence type="ECO:0000313" key="6">
    <source>
        <dbReference type="Proteomes" id="UP000198415"/>
    </source>
</evidence>
<keyword evidence="6" id="KW-1185">Reference proteome</keyword>
<dbReference type="GO" id="GO:0004806">
    <property type="term" value="F:triacylglycerol lipase activity"/>
    <property type="evidence" value="ECO:0007669"/>
    <property type="project" value="TreeGrafter"/>
</dbReference>
<feature type="active site" description="Nucleophile" evidence="1">
    <location>
        <position position="287"/>
    </location>
</feature>
<dbReference type="RefSeq" id="WP_179277555.1">
    <property type="nucleotide sequence ID" value="NZ_BOMU01000133.1"/>
</dbReference>
<feature type="transmembrane region" description="Helical" evidence="3">
    <location>
        <begin position="225"/>
        <end position="241"/>
    </location>
</feature>
<dbReference type="EMBL" id="FZNR01000041">
    <property type="protein sequence ID" value="SNT11784.1"/>
    <property type="molecule type" value="Genomic_DNA"/>
</dbReference>
<feature type="disulfide bond" evidence="2">
    <location>
        <begin position="321"/>
        <end position="347"/>
    </location>
</feature>
<evidence type="ECO:0000313" key="5">
    <source>
        <dbReference type="EMBL" id="SNT11784.1"/>
    </source>
</evidence>
<keyword evidence="3" id="KW-0472">Membrane</keyword>
<evidence type="ECO:0000256" key="2">
    <source>
        <dbReference type="PIRSR" id="PIRSR637460-2"/>
    </source>
</evidence>
<keyword evidence="3" id="KW-0812">Transmembrane</keyword>
<proteinExistence type="predicted"/>
<evidence type="ECO:0000256" key="3">
    <source>
        <dbReference type="SAM" id="Phobius"/>
    </source>
</evidence>
<feature type="transmembrane region" description="Helical" evidence="3">
    <location>
        <begin position="93"/>
        <end position="111"/>
    </location>
</feature>
<feature type="transmembrane region" description="Helical" evidence="3">
    <location>
        <begin position="65"/>
        <end position="87"/>
    </location>
</feature>
<reference evidence="5 6" key="1">
    <citation type="submission" date="2017-06" db="EMBL/GenBank/DDBJ databases">
        <authorList>
            <person name="Kim H.J."/>
            <person name="Triplett B.A."/>
        </authorList>
    </citation>
    <scope>NUCLEOTIDE SEQUENCE [LARGE SCALE GENOMIC DNA]</scope>
    <source>
        <strain evidence="5 6">DSM 43151</strain>
    </source>
</reference>
<sequence>MDNRGGLRRTLAFVLALAALLGFVHAEASPPKIWVAFAVFVSVATVWLRGQYADSLDGRQWVIPYRVGAVMIGAAIVLLVLTFKSPWNPNNRGLLGICAIVLIYLVGGSALTQARQTCTVRVLGRVIRLKHCGIRMTFVGLVLGTAGALVLWKGQVVGIRIGALMLGLGVLVLMPIGLALWSEQAIRWLCEKDKATPWLWGLGGAGAAVFILATVAAALASRSQWLIPVLVVLGLFVVALVSTTQADVAAVMAAVALMGVTTPQALERDLPRPDSTSTDVLVALGDSYMSGEGAKVYLQRTDDGVSRREKAAAERAGRSECRRSPTAWPALITQGSTTFDGLKFMACSGDRASGVIHQVQAYHDEHNSFRPSMVVLSLGGNDAGFASIGEMCVAPGECSSQEAMWKGPIGTLQDRLRDAYDKVDNEFKNTPVVVVPYPQPIYMPAKERQCDQVALSWDEQQFVHQFIADLNDRIRRTAQEYGFYYLGGMQEALSVAHQQLCDKNNDGQPGINFIGLRSVHGAADQRFNPAKWMHTSLHPNERGHTAMLRAFQTWLGPHIKGPFNDVVMPVREKHDPKLQEQMTRLAQGSRSVAPPCTVDEPGTRRCKTAAREWVAHQIGRVLLHRGLCLMLAAAAGGAWCMAVALFAYRRRVYAHCG</sequence>
<evidence type="ECO:0000259" key="4">
    <source>
        <dbReference type="Pfam" id="PF13472"/>
    </source>
</evidence>
<dbReference type="InterPro" id="IPR037460">
    <property type="entry name" value="SEST-like"/>
</dbReference>
<feature type="disulfide bond" evidence="2">
    <location>
        <begin position="450"/>
        <end position="501"/>
    </location>
</feature>
<feature type="active site" evidence="1">
    <location>
        <position position="538"/>
    </location>
</feature>
<organism evidence="5 6">
    <name type="scientific">Actinoplanes regularis</name>
    <dbReference type="NCBI Taxonomy" id="52697"/>
    <lineage>
        <taxon>Bacteria</taxon>
        <taxon>Bacillati</taxon>
        <taxon>Actinomycetota</taxon>
        <taxon>Actinomycetes</taxon>
        <taxon>Micromonosporales</taxon>
        <taxon>Micromonosporaceae</taxon>
        <taxon>Actinoplanes</taxon>
    </lineage>
</organism>
<keyword evidence="5" id="KW-0378">Hydrolase</keyword>
<feature type="transmembrane region" description="Helical" evidence="3">
    <location>
        <begin position="248"/>
        <end position="266"/>
    </location>
</feature>
<feature type="transmembrane region" description="Helical" evidence="3">
    <location>
        <begin position="198"/>
        <end position="219"/>
    </location>
</feature>
<dbReference type="Pfam" id="PF13472">
    <property type="entry name" value="Lipase_GDSL_2"/>
    <property type="match status" value="1"/>
</dbReference>
<accession>A0A239K3P6</accession>
<protein>
    <submittedName>
        <fullName evidence="5">GDSL-like Lipase/Acylhydrolase family protein</fullName>
    </submittedName>
</protein>
<feature type="transmembrane region" description="Helical" evidence="3">
    <location>
        <begin position="629"/>
        <end position="648"/>
    </location>
</feature>
<name>A0A239K3P6_9ACTN</name>
<feature type="disulfide bond" evidence="2">
    <location>
        <begin position="392"/>
        <end position="398"/>
    </location>
</feature>
<dbReference type="AlphaFoldDB" id="A0A239K3P6"/>
<dbReference type="InterPro" id="IPR013830">
    <property type="entry name" value="SGNH_hydro"/>
</dbReference>
<feature type="domain" description="SGNH hydrolase-type esterase" evidence="4">
    <location>
        <begin position="283"/>
        <end position="545"/>
    </location>
</feature>
<feature type="transmembrane region" description="Helical" evidence="3">
    <location>
        <begin position="132"/>
        <end position="152"/>
    </location>
</feature>
<dbReference type="Gene3D" id="3.40.50.1110">
    <property type="entry name" value="SGNH hydrolase"/>
    <property type="match status" value="1"/>
</dbReference>
<dbReference type="GO" id="GO:0019433">
    <property type="term" value="P:triglyceride catabolic process"/>
    <property type="evidence" value="ECO:0007669"/>
    <property type="project" value="TreeGrafter"/>
</dbReference>
<dbReference type="PANTHER" id="PTHR37981">
    <property type="entry name" value="LIPASE 2"/>
    <property type="match status" value="1"/>
</dbReference>
<feature type="transmembrane region" description="Helical" evidence="3">
    <location>
        <begin position="158"/>
        <end position="178"/>
    </location>
</feature>
<keyword evidence="3" id="KW-1133">Transmembrane helix</keyword>
<dbReference type="PANTHER" id="PTHR37981:SF1">
    <property type="entry name" value="SGNH HYDROLASE-TYPE ESTERASE DOMAIN-CONTAINING PROTEIN"/>
    <property type="match status" value="1"/>
</dbReference>
<feature type="transmembrane region" description="Helical" evidence="3">
    <location>
        <begin position="36"/>
        <end position="53"/>
    </location>
</feature>
<gene>
    <name evidence="5" type="ORF">SAMN06264365_14119</name>
</gene>
<dbReference type="Proteomes" id="UP000198415">
    <property type="component" value="Unassembled WGS sequence"/>
</dbReference>
<dbReference type="SUPFAM" id="SSF52266">
    <property type="entry name" value="SGNH hydrolase"/>
    <property type="match status" value="1"/>
</dbReference>